<keyword evidence="4" id="KW-0406">Ion transport</keyword>
<dbReference type="FunFam" id="2.170.130.10:FF:000008">
    <property type="entry name" value="SusC/RagA family TonB-linked outer membrane protein"/>
    <property type="match status" value="1"/>
</dbReference>
<dbReference type="SUPFAM" id="SSF49464">
    <property type="entry name" value="Carboxypeptidase regulatory domain-like"/>
    <property type="match status" value="1"/>
</dbReference>
<keyword evidence="12" id="KW-1133">Transmembrane helix</keyword>
<dbReference type="Gene3D" id="2.170.130.10">
    <property type="entry name" value="TonB-dependent receptor, plug domain"/>
    <property type="match status" value="1"/>
</dbReference>
<dbReference type="OrthoDB" id="9768177at2"/>
<dbReference type="SUPFAM" id="SSF56935">
    <property type="entry name" value="Porins"/>
    <property type="match status" value="1"/>
</dbReference>
<dbReference type="GO" id="GO:0009279">
    <property type="term" value="C:cell outer membrane"/>
    <property type="evidence" value="ECO:0007669"/>
    <property type="project" value="UniProtKB-SubCell"/>
</dbReference>
<keyword evidence="9 10" id="KW-0998">Cell outer membrane</keyword>
<dbReference type="PROSITE" id="PS52016">
    <property type="entry name" value="TONB_DEPENDENT_REC_3"/>
    <property type="match status" value="1"/>
</dbReference>
<dbReference type="Pfam" id="PF07660">
    <property type="entry name" value="STN"/>
    <property type="match status" value="1"/>
</dbReference>
<dbReference type="SMART" id="SM00965">
    <property type="entry name" value="STN"/>
    <property type="match status" value="1"/>
</dbReference>
<dbReference type="InterPro" id="IPR011662">
    <property type="entry name" value="Secretin/TonB_short_N"/>
</dbReference>
<dbReference type="InterPro" id="IPR036942">
    <property type="entry name" value="Beta-barrel_TonB_sf"/>
</dbReference>
<keyword evidence="5 10" id="KW-0812">Transmembrane</keyword>
<dbReference type="NCBIfam" id="TIGR04056">
    <property type="entry name" value="OMP_RagA_SusC"/>
    <property type="match status" value="1"/>
</dbReference>
<evidence type="ECO:0000256" key="5">
    <source>
        <dbReference type="ARBA" id="ARBA00022692"/>
    </source>
</evidence>
<dbReference type="Pfam" id="PF07715">
    <property type="entry name" value="Plug"/>
    <property type="match status" value="1"/>
</dbReference>
<dbReference type="InterPro" id="IPR012910">
    <property type="entry name" value="Plug_dom"/>
</dbReference>
<dbReference type="InterPro" id="IPR039426">
    <property type="entry name" value="TonB-dep_rcpt-like"/>
</dbReference>
<comment type="similarity">
    <text evidence="10 11">Belongs to the TonB-dependent receptor family.</text>
</comment>
<feature type="transmembrane region" description="Helical" evidence="12">
    <location>
        <begin position="20"/>
        <end position="39"/>
    </location>
</feature>
<protein>
    <submittedName>
        <fullName evidence="14">TonB-dependent receptor</fullName>
    </submittedName>
</protein>
<dbReference type="Pfam" id="PF13715">
    <property type="entry name" value="CarbopepD_reg_2"/>
    <property type="match status" value="1"/>
</dbReference>
<dbReference type="EMBL" id="CP042437">
    <property type="protein sequence ID" value="QEC75627.1"/>
    <property type="molecule type" value="Genomic_DNA"/>
</dbReference>
<name>A0A5B8VVL9_9SPHI</name>
<keyword evidence="6" id="KW-0408">Iron</keyword>
<keyword evidence="2 10" id="KW-0813">Transport</keyword>
<evidence type="ECO:0000256" key="1">
    <source>
        <dbReference type="ARBA" id="ARBA00004571"/>
    </source>
</evidence>
<reference evidence="14 15" key="1">
    <citation type="journal article" date="2013" name="J. Microbiol.">
        <title>Mucilaginibacter ginsenosidivorax sp. nov., with ginsenoside converting activity isolated from sediment.</title>
        <authorList>
            <person name="Kim J.K."/>
            <person name="Choi T.E."/>
            <person name="Liu Q.M."/>
            <person name="Park H.Y."/>
            <person name="Yi T.H."/>
            <person name="Yoon M.H."/>
            <person name="Kim S.C."/>
            <person name="Im W.T."/>
        </authorList>
    </citation>
    <scope>NUCLEOTIDE SEQUENCE [LARGE SCALE GENOMIC DNA]</scope>
    <source>
        <strain evidence="14 15">KHI28</strain>
    </source>
</reference>
<dbReference type="InterPro" id="IPR008969">
    <property type="entry name" value="CarboxyPept-like_regulatory"/>
</dbReference>
<evidence type="ECO:0000256" key="7">
    <source>
        <dbReference type="ARBA" id="ARBA00023077"/>
    </source>
</evidence>
<evidence type="ECO:0000259" key="13">
    <source>
        <dbReference type="SMART" id="SM00965"/>
    </source>
</evidence>
<evidence type="ECO:0000256" key="9">
    <source>
        <dbReference type="ARBA" id="ARBA00023237"/>
    </source>
</evidence>
<dbReference type="Gene3D" id="2.60.40.1120">
    <property type="entry name" value="Carboxypeptidase-like, regulatory domain"/>
    <property type="match status" value="1"/>
</dbReference>
<organism evidence="14 15">
    <name type="scientific">Mucilaginibacter ginsenosidivorax</name>
    <dbReference type="NCBI Taxonomy" id="862126"/>
    <lineage>
        <taxon>Bacteria</taxon>
        <taxon>Pseudomonadati</taxon>
        <taxon>Bacteroidota</taxon>
        <taxon>Sphingobacteriia</taxon>
        <taxon>Sphingobacteriales</taxon>
        <taxon>Sphingobacteriaceae</taxon>
        <taxon>Mucilaginibacter</taxon>
    </lineage>
</organism>
<dbReference type="NCBIfam" id="TIGR04057">
    <property type="entry name" value="SusC_RagA_signa"/>
    <property type="match status" value="1"/>
</dbReference>
<dbReference type="InterPro" id="IPR000531">
    <property type="entry name" value="Beta-barrel_TonB"/>
</dbReference>
<keyword evidence="14" id="KW-0675">Receptor</keyword>
<dbReference type="Gene3D" id="2.40.170.20">
    <property type="entry name" value="TonB-dependent receptor, beta-barrel domain"/>
    <property type="match status" value="1"/>
</dbReference>
<evidence type="ECO:0000256" key="10">
    <source>
        <dbReference type="PROSITE-ProRule" id="PRU01360"/>
    </source>
</evidence>
<evidence type="ECO:0000313" key="14">
    <source>
        <dbReference type="EMBL" id="QEC75627.1"/>
    </source>
</evidence>
<evidence type="ECO:0000256" key="12">
    <source>
        <dbReference type="SAM" id="Phobius"/>
    </source>
</evidence>
<proteinExistence type="inferred from homology"/>
<accession>A0A5B8VVL9</accession>
<gene>
    <name evidence="14" type="ORF">FSB76_06575</name>
</gene>
<evidence type="ECO:0000256" key="3">
    <source>
        <dbReference type="ARBA" id="ARBA00022452"/>
    </source>
</evidence>
<dbReference type="GO" id="GO:0006826">
    <property type="term" value="P:iron ion transport"/>
    <property type="evidence" value="ECO:0007669"/>
    <property type="project" value="UniProtKB-KW"/>
</dbReference>
<evidence type="ECO:0000256" key="2">
    <source>
        <dbReference type="ARBA" id="ARBA00022448"/>
    </source>
</evidence>
<comment type="subcellular location">
    <subcellularLocation>
        <location evidence="1 10">Cell outer membrane</location>
        <topology evidence="1 10">Multi-pass membrane protein</topology>
    </subcellularLocation>
</comment>
<dbReference type="Proteomes" id="UP000321362">
    <property type="component" value="Chromosome"/>
</dbReference>
<dbReference type="RefSeq" id="WP_147052839.1">
    <property type="nucleotide sequence ID" value="NZ_CP042437.1"/>
</dbReference>
<keyword evidence="3 10" id="KW-1134">Transmembrane beta strand</keyword>
<dbReference type="InterPro" id="IPR037066">
    <property type="entry name" value="Plug_dom_sf"/>
</dbReference>
<keyword evidence="7 11" id="KW-0798">TonB box</keyword>
<evidence type="ECO:0000256" key="6">
    <source>
        <dbReference type="ARBA" id="ARBA00023004"/>
    </source>
</evidence>
<dbReference type="AlphaFoldDB" id="A0A5B8VVL9"/>
<keyword evidence="15" id="KW-1185">Reference proteome</keyword>
<sequence length="1137" mass="123404">MKKEILHDKVFSVPHYRKFLLMLNWTFVLTFLFCLNVSANSYSQNVKVSLSLKDASLRKAIYTLEQKVQTRFLYSEQLLPQNKQVTLEVNNVPLLDVLNRILEDTGLAYQTTDNGLVIIALKGSVIKNTPVKGRVIDDKGSPLPGVSVKVLGTNGGAVTNGNGEYDVSVPEGASLVFSYIGYLTQTVEVGTKTQINVVLKLDEANQKLSEVIVVGYGTQRKSDLTGSVASISAKDLDKTPVLGADQMLQGRVSGLQLTQSDGQPGSATSIRIRGTNSINSGNEPLYVVDGFAGVGNLTSINPSDIQSIEVLKDASATAIYGSRGANGVILITTKKGKAGQHAINFESYTGLQHIARKLPLMDATQFGKYLNEYYTEYNAANPATAKALPYTDDQIAGFGKGTDWQDALYRTAPIQNYQLSFNGGSNEARYYLSLNHFDQDGIMRATGFRRELIRLNLDRNIGKKIKMGFSSQISYNVQAVDPSITGVGYGAAGGALSMNPITPVRDASGAYTFANAPAAYVGTYGNPVAAVELATDRIANARGLINTFGEYEFIPGFKFKSSFGVDYNTANENSYLPTTIYIGQQTSGTAYSSNNTSYSWLNENTLSFNKQFNKIHVIDAVAGVSLQEFKTKAFSSSAQGFFTDNLGTDNLALGANVLTPQSNTYKNTIASYFGRVNYRLMEKYLFTFTMRSDGSSRFGTTRKWGYFPSGAFAWRASEEKFIKNIKQISDLKIRASYGVTGNQEIGSYQSLSQYGINSYSLGTSTTRVVGVQPNNIANPKLSWESTASLDVGADMGFFNNRISLTADYYHKTTSDLLLNFSIPQSSGFSSILLNAGKVENHGIELSLTTRNIESAGFNWSTTITYAANKNKVLDMNGTNNILVGNTGPYIVTNGLAPSILRIGQPIGSFYGYHFDGIYQTQAQITAAGISGVVPGDAIIRDVDGNKIINGNDREIIGQAAPKFIFSINNTLSYKNFDLSIFAQGVQGNKVLNLTSYAHSNGTTANVYAYMANAWNGPGTSNTIPRVLSTSIRSAGVVDNYLEDGSYLRIQTVSLGYNIPVSPKSRVFKTSTVYVTVQNAYTFTKYTGYNPEINSFGAQNLNAGTQNLNPGSQNLNLGADVNSYPPSRTFLLGVKLGF</sequence>
<evidence type="ECO:0000256" key="4">
    <source>
        <dbReference type="ARBA" id="ARBA00022496"/>
    </source>
</evidence>
<feature type="domain" description="Secretin/TonB short N-terminal" evidence="13">
    <location>
        <begin position="70"/>
        <end position="121"/>
    </location>
</feature>
<dbReference type="InterPro" id="IPR023997">
    <property type="entry name" value="TonB-dep_OMP_SusC/RagA_CS"/>
</dbReference>
<evidence type="ECO:0000256" key="8">
    <source>
        <dbReference type="ARBA" id="ARBA00023136"/>
    </source>
</evidence>
<dbReference type="KEGG" id="mgk:FSB76_06575"/>
<keyword evidence="8 10" id="KW-0472">Membrane</keyword>
<evidence type="ECO:0000313" key="15">
    <source>
        <dbReference type="Proteomes" id="UP000321362"/>
    </source>
</evidence>
<dbReference type="InterPro" id="IPR023996">
    <property type="entry name" value="TonB-dep_OMP_SusC/RagA"/>
</dbReference>
<evidence type="ECO:0000256" key="11">
    <source>
        <dbReference type="RuleBase" id="RU003357"/>
    </source>
</evidence>
<keyword evidence="4" id="KW-0410">Iron transport</keyword>
<dbReference type="Pfam" id="PF00593">
    <property type="entry name" value="TonB_dep_Rec_b-barrel"/>
    <property type="match status" value="1"/>
</dbReference>